<evidence type="ECO:0000256" key="7">
    <source>
        <dbReference type="ARBA" id="ARBA00049183"/>
    </source>
</evidence>
<dbReference type="Gene3D" id="3.40.50.11720">
    <property type="entry name" value="3-Deoxy-D-manno-octulosonic-acid transferase, N-terminal domain"/>
    <property type="match status" value="1"/>
</dbReference>
<organism evidence="12 13">
    <name type="scientific">Gemmobacter aquaticus</name>
    <dbReference type="NCBI Taxonomy" id="490185"/>
    <lineage>
        <taxon>Bacteria</taxon>
        <taxon>Pseudomonadati</taxon>
        <taxon>Pseudomonadota</taxon>
        <taxon>Alphaproteobacteria</taxon>
        <taxon>Rhodobacterales</taxon>
        <taxon>Paracoccaceae</taxon>
        <taxon>Gemmobacter</taxon>
    </lineage>
</organism>
<dbReference type="OrthoDB" id="9789797at2"/>
<evidence type="ECO:0000256" key="4">
    <source>
        <dbReference type="ARBA" id="ARBA00019077"/>
    </source>
</evidence>
<dbReference type="RefSeq" id="WP_158635580.1">
    <property type="nucleotide sequence ID" value="NZ_BMLP01000002.1"/>
</dbReference>
<dbReference type="InterPro" id="IPR038107">
    <property type="entry name" value="Glycos_transf_N_sf"/>
</dbReference>
<evidence type="ECO:0000256" key="1">
    <source>
        <dbReference type="ARBA" id="ARBA00003394"/>
    </source>
</evidence>
<dbReference type="AlphaFoldDB" id="A0A918DC84"/>
<dbReference type="Proteomes" id="UP000598196">
    <property type="component" value="Unassembled WGS sequence"/>
</dbReference>
<dbReference type="PANTHER" id="PTHR42755">
    <property type="entry name" value="3-DEOXY-MANNO-OCTULOSONATE CYTIDYLYLTRANSFERASE"/>
    <property type="match status" value="1"/>
</dbReference>
<keyword evidence="10" id="KW-0472">Membrane</keyword>
<protein>
    <recommendedName>
        <fullName evidence="4 10">3-deoxy-D-manno-octulosonic acid transferase</fullName>
        <shortName evidence="10">Kdo transferase</shortName>
        <ecNumber evidence="3 10">2.4.99.12</ecNumber>
    </recommendedName>
    <alternativeName>
        <fullName evidence="6 10">Lipid IV(A) 3-deoxy-D-manno-octulosonic acid transferase</fullName>
    </alternativeName>
</protein>
<comment type="function">
    <text evidence="1 10">Involved in lipopolysaccharide (LPS) biosynthesis. Catalyzes the transfer of 3-deoxy-D-manno-octulosonate (Kdo) residue(s) from CMP-Kdo to lipid IV(A), the tetraacyldisaccharide-1,4'-bisphosphate precursor of lipid A.</text>
</comment>
<comment type="similarity">
    <text evidence="10">Belongs to the glycosyltransferase group 1 family.</text>
</comment>
<dbReference type="Gene3D" id="3.40.50.2000">
    <property type="entry name" value="Glycogen Phosphorylase B"/>
    <property type="match status" value="1"/>
</dbReference>
<dbReference type="GO" id="GO:0005886">
    <property type="term" value="C:plasma membrane"/>
    <property type="evidence" value="ECO:0007669"/>
    <property type="project" value="UniProtKB-SubCell"/>
</dbReference>
<comment type="catalytic activity">
    <reaction evidence="7 10">
        <text>lipid IVA (E. coli) + CMP-3-deoxy-beta-D-manno-octulosonate = alpha-Kdo-(2-&gt;6)-lipid IVA (E. coli) + CMP + H(+)</text>
        <dbReference type="Rhea" id="RHEA:28066"/>
        <dbReference type="ChEBI" id="CHEBI:15378"/>
        <dbReference type="ChEBI" id="CHEBI:58603"/>
        <dbReference type="ChEBI" id="CHEBI:60364"/>
        <dbReference type="ChEBI" id="CHEBI:60377"/>
        <dbReference type="ChEBI" id="CHEBI:85987"/>
        <dbReference type="EC" id="2.4.99.12"/>
    </reaction>
</comment>
<evidence type="ECO:0000256" key="6">
    <source>
        <dbReference type="ARBA" id="ARBA00031445"/>
    </source>
</evidence>
<feature type="site" description="Transition state stabilizer" evidence="9">
    <location>
        <position position="126"/>
    </location>
</feature>
<feature type="domain" description="3-deoxy-D-manno-octulosonic-acid transferase N-terminal" evidence="11">
    <location>
        <begin position="33"/>
        <end position="198"/>
    </location>
</feature>
<evidence type="ECO:0000256" key="3">
    <source>
        <dbReference type="ARBA" id="ARBA00012621"/>
    </source>
</evidence>
<feature type="active site" description="Proton acceptor" evidence="8">
    <location>
        <position position="56"/>
    </location>
</feature>
<accession>A0A918DC84</accession>
<reference evidence="12 13" key="1">
    <citation type="journal article" date="2014" name="Int. J. Syst. Evol. Microbiol.">
        <title>Complete genome sequence of Corynebacterium casei LMG S-19264T (=DSM 44701T), isolated from a smear-ripened cheese.</title>
        <authorList>
            <consortium name="US DOE Joint Genome Institute (JGI-PGF)"/>
            <person name="Walter F."/>
            <person name="Albersmeier A."/>
            <person name="Kalinowski J."/>
            <person name="Ruckert C."/>
        </authorList>
    </citation>
    <scope>NUCLEOTIDE SEQUENCE [LARGE SCALE GENOMIC DNA]</scope>
    <source>
        <strain evidence="12 13">CGMCC 1.7029</strain>
    </source>
</reference>
<evidence type="ECO:0000256" key="2">
    <source>
        <dbReference type="ARBA" id="ARBA00004713"/>
    </source>
</evidence>
<comment type="pathway">
    <text evidence="2 10">Bacterial outer membrane biogenesis; LPS core biosynthesis.</text>
</comment>
<gene>
    <name evidence="12" type="primary">kdtA1</name>
    <name evidence="12" type="ORF">GCM10010991_16050</name>
</gene>
<sequence>MGLYRAILWILTPALALHLLVLRVRGLVGAGAFAERFGLATGGEAELWLHGASNGELTSARWLIERIIAARPDLRLVITCNSWTARQMVSDWHLPRTSARLAPFDTAGAVRRFRKVWRPRALVFLENELWPERILQMADAGPVICIGARMSERSARRWARVAPKLMALIMARLRLVSAQDAGSAKRFVTLGLPQERLGPQLMLKAHGLDDAEPGPSAPVGAARDRVLLAASTHEGEEAIVLNGFAEAHRDGAFDLLILAPRHPRRIAEVRALVQATGLPFAIRSANQPLTPGIAVYVADTLGEMAQWYAMAGVTLVCGSFGDAGGHTPYEPAAHRSAILHGPNVANFADAYAALDAAGGALAVTAETLGAALKTLDMDRQLALASAARAALTPADESALVTAVLQALPGQDNG</sequence>
<dbReference type="EC" id="2.4.99.12" evidence="3 10"/>
<dbReference type="InterPro" id="IPR039901">
    <property type="entry name" value="Kdotransferase"/>
</dbReference>
<proteinExistence type="inferred from homology"/>
<comment type="subcellular location">
    <subcellularLocation>
        <location evidence="10">Cell membrane</location>
    </subcellularLocation>
</comment>
<evidence type="ECO:0000313" key="12">
    <source>
        <dbReference type="EMBL" id="GGO30806.1"/>
    </source>
</evidence>
<keyword evidence="10" id="KW-1003">Cell membrane</keyword>
<dbReference type="Pfam" id="PF04413">
    <property type="entry name" value="Glycos_transf_N"/>
    <property type="match status" value="1"/>
</dbReference>
<dbReference type="GO" id="GO:0009245">
    <property type="term" value="P:lipid A biosynthetic process"/>
    <property type="evidence" value="ECO:0007669"/>
    <property type="project" value="TreeGrafter"/>
</dbReference>
<evidence type="ECO:0000313" key="13">
    <source>
        <dbReference type="Proteomes" id="UP000598196"/>
    </source>
</evidence>
<feature type="site" description="Transition state stabilizer" evidence="9">
    <location>
        <position position="204"/>
    </location>
</feature>
<dbReference type="GO" id="GO:0043842">
    <property type="term" value="F:Kdo transferase activity"/>
    <property type="evidence" value="ECO:0007669"/>
    <property type="project" value="UniProtKB-EC"/>
</dbReference>
<evidence type="ECO:0000256" key="9">
    <source>
        <dbReference type="PIRSR" id="PIRSR639901-2"/>
    </source>
</evidence>
<evidence type="ECO:0000256" key="5">
    <source>
        <dbReference type="ARBA" id="ARBA00022679"/>
    </source>
</evidence>
<dbReference type="EMBL" id="BMLP01000002">
    <property type="protein sequence ID" value="GGO30806.1"/>
    <property type="molecule type" value="Genomic_DNA"/>
</dbReference>
<keyword evidence="5 10" id="KW-0808">Transferase</keyword>
<evidence type="ECO:0000256" key="8">
    <source>
        <dbReference type="PIRSR" id="PIRSR639901-1"/>
    </source>
</evidence>
<dbReference type="InterPro" id="IPR007507">
    <property type="entry name" value="Glycos_transf_N"/>
</dbReference>
<evidence type="ECO:0000256" key="10">
    <source>
        <dbReference type="RuleBase" id="RU365103"/>
    </source>
</evidence>
<evidence type="ECO:0000259" key="11">
    <source>
        <dbReference type="Pfam" id="PF04413"/>
    </source>
</evidence>
<comment type="caution">
    <text evidence="12">The sequence shown here is derived from an EMBL/GenBank/DDBJ whole genome shotgun (WGS) entry which is preliminary data.</text>
</comment>
<name>A0A918DC84_9RHOB</name>
<keyword evidence="13" id="KW-1185">Reference proteome</keyword>
<keyword evidence="10" id="KW-0448">Lipopolysaccharide biosynthesis</keyword>
<dbReference type="GO" id="GO:0009244">
    <property type="term" value="P:lipopolysaccharide core region biosynthetic process"/>
    <property type="evidence" value="ECO:0007669"/>
    <property type="project" value="UniProtKB-UniRule"/>
</dbReference>
<dbReference type="PANTHER" id="PTHR42755:SF1">
    <property type="entry name" value="3-DEOXY-D-MANNO-OCTULOSONIC ACID TRANSFERASE, MITOCHONDRIAL-RELATED"/>
    <property type="match status" value="1"/>
</dbReference>